<protein>
    <recommendedName>
        <fullName evidence="3">Tape measure protein N-terminal domain-containing protein</fullName>
    </recommendedName>
</protein>
<dbReference type="EMBL" id="CP029185">
    <property type="protein sequence ID" value="AWH88022.1"/>
    <property type="molecule type" value="Genomic_DNA"/>
</dbReference>
<sequence>MSSLATISSEHIAMYNALSAMLGKLTHQITVINQKVSQVNIAQSFISANTVNAISVNINQINYKLQDSEKKSKSWAEKLSDASDKVIKGFSKVNGWFDNKLSLKSLASSANQLQDLQQRIKGLPQLFCDSADGIYYLTQQANKARMPIQAYGDAYVDLAKNSKLMLKSPAEVTNTLNAMSNALKLGTGSSEKQSAALKELASSFKKGKIDATAMTGFLSHLSEKTLSELAANLGVSTKQLQSMAKQGKITGAQLDKALKKSAPGMQKGVDQLPMKWSDAVTKVSNRWDELIFALENRSGVITKVSNMFIKGFDLVEKAINWLIVNCGSVENALGLIASVIGLVFAGKSVGLILSFISTLGKLGPVINILKTSFSVLRGILFGVSWPIWAIIAAIFALVDAYHWIKGEDSVIGSLIGPWDNYLTSLQNIWENVKLIFSGFMTSAKGLGTIISGLFTLDKDKIQAGFEQLCSGILNIIDSFKESIKGAIDYFLQPFKSMSPGILDFLGSTDPKSENNKPQQDSSQTKPDALALDPKAKLFAEKLTEYNQSIGQLNSSQTKSGQLTINPKAKKLAEKLTEPNQSIGQLTKNESFGVPVLSTKAVAGVTNNNNIVSNQKIDVHVTANTPQALANSVTKAVTKGANESQASLINEVNRGLN</sequence>
<accession>A0A2Y9TWN0</accession>
<feature type="transmembrane region" description="Helical" evidence="2">
    <location>
        <begin position="332"/>
        <end position="357"/>
    </location>
</feature>
<reference evidence="4 5" key="1">
    <citation type="journal article" date="2019" name="Int. J. Syst. Evol. Microbiol.">
        <title>Limnobaculum parvum gen. nov., sp. nov., isolated from a freshwater lake.</title>
        <authorList>
            <person name="Baek C."/>
            <person name="Shin S.K."/>
            <person name="Yi H."/>
        </authorList>
    </citation>
    <scope>NUCLEOTIDE SEQUENCE [LARGE SCALE GENOMIC DNA]</scope>
    <source>
        <strain evidence="4 5">HYN0051</strain>
    </source>
</reference>
<dbReference type="AlphaFoldDB" id="A0A2Y9TWN0"/>
<gene>
    <name evidence="4" type="ORF">HYN51_05280</name>
</gene>
<name>A0A2Y9TWN0_9GAMM</name>
<dbReference type="OrthoDB" id="6636459at2"/>
<feature type="domain" description="Tape measure protein N-terminal" evidence="3">
    <location>
        <begin position="105"/>
        <end position="292"/>
    </location>
</feature>
<evidence type="ECO:0000256" key="2">
    <source>
        <dbReference type="SAM" id="Phobius"/>
    </source>
</evidence>
<evidence type="ECO:0000259" key="3">
    <source>
        <dbReference type="Pfam" id="PF20155"/>
    </source>
</evidence>
<organism evidence="4 5">
    <name type="scientific">Limnobaculum parvum</name>
    <dbReference type="NCBI Taxonomy" id="2172103"/>
    <lineage>
        <taxon>Bacteria</taxon>
        <taxon>Pseudomonadati</taxon>
        <taxon>Pseudomonadota</taxon>
        <taxon>Gammaproteobacteria</taxon>
        <taxon>Enterobacterales</taxon>
        <taxon>Budviciaceae</taxon>
        <taxon>Limnobaculum</taxon>
    </lineage>
</organism>
<keyword evidence="2" id="KW-0812">Transmembrane</keyword>
<feature type="region of interest" description="Disordered" evidence="1">
    <location>
        <begin position="505"/>
        <end position="527"/>
    </location>
</feature>
<keyword evidence="5" id="KW-1185">Reference proteome</keyword>
<evidence type="ECO:0000313" key="5">
    <source>
        <dbReference type="Proteomes" id="UP000244908"/>
    </source>
</evidence>
<evidence type="ECO:0000313" key="4">
    <source>
        <dbReference type="EMBL" id="AWH88022.1"/>
    </source>
</evidence>
<keyword evidence="2" id="KW-1133">Transmembrane helix</keyword>
<dbReference type="Pfam" id="PF20155">
    <property type="entry name" value="TMP_3"/>
    <property type="match status" value="1"/>
</dbReference>
<dbReference type="NCBIfam" id="TIGR02675">
    <property type="entry name" value="tape_meas_nterm"/>
    <property type="match status" value="1"/>
</dbReference>
<feature type="transmembrane region" description="Helical" evidence="2">
    <location>
        <begin position="378"/>
        <end position="398"/>
    </location>
</feature>
<evidence type="ECO:0000256" key="1">
    <source>
        <dbReference type="SAM" id="MobiDB-lite"/>
    </source>
</evidence>
<keyword evidence="2" id="KW-0472">Membrane</keyword>
<feature type="compositionally biased region" description="Polar residues" evidence="1">
    <location>
        <begin position="515"/>
        <end position="525"/>
    </location>
</feature>
<feature type="transmembrane region" description="Helical" evidence="2">
    <location>
        <begin position="434"/>
        <end position="456"/>
    </location>
</feature>
<proteinExistence type="predicted"/>
<dbReference type="RefSeq" id="WP_108900097.1">
    <property type="nucleotide sequence ID" value="NZ_CP029185.2"/>
</dbReference>
<dbReference type="InterPro" id="IPR013491">
    <property type="entry name" value="Tape_meas_N"/>
</dbReference>
<dbReference type="Proteomes" id="UP000244908">
    <property type="component" value="Chromosome"/>
</dbReference>
<dbReference type="KEGG" id="lpv:HYN51_05280"/>